<sequence>MSEIPDREIEDSPLGGSVTRDGITVQVHIYRFAGTEDEWAMEIIDHEGGHTTWDGTFADDQDAYEAFEQEVAERGIRSFVEQPVEH</sequence>
<gene>
    <name evidence="1" type="ORF">AFCDBAGC_5070</name>
</gene>
<keyword evidence="2" id="KW-1185">Reference proteome</keyword>
<dbReference type="Proteomes" id="UP001055117">
    <property type="component" value="Unassembled WGS sequence"/>
</dbReference>
<accession>A0ABQ4QQ92</accession>
<evidence type="ECO:0000313" key="1">
    <source>
        <dbReference type="EMBL" id="GJD47184.1"/>
    </source>
</evidence>
<proteinExistence type="predicted"/>
<reference evidence="1 2" key="1">
    <citation type="journal article" date="2021" name="Front. Microbiol.">
        <title>Comprehensive Comparative Genomics and Phenotyping of Methylobacterium Species.</title>
        <authorList>
            <person name="Alessa O."/>
            <person name="Ogura Y."/>
            <person name="Fujitani Y."/>
            <person name="Takami H."/>
            <person name="Hayashi T."/>
            <person name="Sahin N."/>
            <person name="Tani A."/>
        </authorList>
    </citation>
    <scope>NUCLEOTIDE SEQUENCE [LARGE SCALE GENOMIC DNA]</scope>
    <source>
        <strain evidence="1 2">DSM 23679</strain>
    </source>
</reference>
<comment type="caution">
    <text evidence="1">The sequence shown here is derived from an EMBL/GenBank/DDBJ whole genome shotgun (WGS) entry which is preliminary data.</text>
</comment>
<dbReference type="RefSeq" id="WP_238273323.1">
    <property type="nucleotide sequence ID" value="NZ_BPQG01000123.1"/>
</dbReference>
<organism evidence="1 2">
    <name type="scientific">Methylobacterium cerastii</name>
    <dbReference type="NCBI Taxonomy" id="932741"/>
    <lineage>
        <taxon>Bacteria</taxon>
        <taxon>Pseudomonadati</taxon>
        <taxon>Pseudomonadota</taxon>
        <taxon>Alphaproteobacteria</taxon>
        <taxon>Hyphomicrobiales</taxon>
        <taxon>Methylobacteriaceae</taxon>
        <taxon>Methylobacterium</taxon>
    </lineage>
</organism>
<evidence type="ECO:0000313" key="2">
    <source>
        <dbReference type="Proteomes" id="UP001055117"/>
    </source>
</evidence>
<dbReference type="EMBL" id="BPQG01000123">
    <property type="protein sequence ID" value="GJD47184.1"/>
    <property type="molecule type" value="Genomic_DNA"/>
</dbReference>
<protein>
    <submittedName>
        <fullName evidence="1">Uncharacterized protein</fullName>
    </submittedName>
</protein>
<name>A0ABQ4QQ92_9HYPH</name>